<comment type="caution">
    <text evidence="11">The sequence shown here is derived from an EMBL/GenBank/DDBJ whole genome shotgun (WGS) entry which is preliminary data.</text>
</comment>
<dbReference type="PANTHER" id="PTHR10519:SF20">
    <property type="entry name" value="G-PROTEIN COUPLED RECEPTOR 156-RELATED"/>
    <property type="match status" value="1"/>
</dbReference>
<protein>
    <submittedName>
        <fullName evidence="11">Acid type B receptor subunit 2</fullName>
    </submittedName>
</protein>
<evidence type="ECO:0000256" key="1">
    <source>
        <dbReference type="ARBA" id="ARBA00004141"/>
    </source>
</evidence>
<keyword evidence="4" id="KW-0297">G-protein coupled receptor</keyword>
<feature type="transmembrane region" description="Helical" evidence="9">
    <location>
        <begin position="759"/>
        <end position="781"/>
    </location>
</feature>
<evidence type="ECO:0000256" key="6">
    <source>
        <dbReference type="ARBA" id="ARBA00023170"/>
    </source>
</evidence>
<feature type="domain" description="G-protein coupled receptors family 3 profile" evidence="10">
    <location>
        <begin position="649"/>
        <end position="847"/>
    </location>
</feature>
<evidence type="ECO:0000256" key="2">
    <source>
        <dbReference type="ARBA" id="ARBA00022692"/>
    </source>
</evidence>
<dbReference type="AlphaFoldDB" id="A0A9N8DZ70"/>
<name>A0A9N8DZ70_9STRA</name>
<evidence type="ECO:0000256" key="3">
    <source>
        <dbReference type="ARBA" id="ARBA00022989"/>
    </source>
</evidence>
<evidence type="ECO:0000313" key="12">
    <source>
        <dbReference type="Proteomes" id="UP001153069"/>
    </source>
</evidence>
<evidence type="ECO:0000256" key="9">
    <source>
        <dbReference type="SAM" id="Phobius"/>
    </source>
</evidence>
<dbReference type="PRINTS" id="PR01176">
    <property type="entry name" value="GABABRECEPTR"/>
</dbReference>
<dbReference type="InterPro" id="IPR017978">
    <property type="entry name" value="GPCR_3_C"/>
</dbReference>
<comment type="subcellular location">
    <subcellularLocation>
        <location evidence="1">Membrane</location>
        <topology evidence="1">Multi-pass membrane protein</topology>
    </subcellularLocation>
</comment>
<dbReference type="GO" id="GO:0004965">
    <property type="term" value="F:G protein-coupled GABA receptor activity"/>
    <property type="evidence" value="ECO:0007669"/>
    <property type="project" value="InterPro"/>
</dbReference>
<keyword evidence="2 9" id="KW-0812">Transmembrane</keyword>
<keyword evidence="3 9" id="KW-1133">Transmembrane helix</keyword>
<proteinExistence type="predicted"/>
<dbReference type="InterPro" id="IPR002455">
    <property type="entry name" value="GPCR3_GABA-B"/>
</dbReference>
<dbReference type="Proteomes" id="UP001153069">
    <property type="component" value="Unassembled WGS sequence"/>
</dbReference>
<feature type="transmembrane region" description="Helical" evidence="9">
    <location>
        <begin position="793"/>
        <end position="815"/>
    </location>
</feature>
<evidence type="ECO:0000256" key="4">
    <source>
        <dbReference type="ARBA" id="ARBA00023040"/>
    </source>
</evidence>
<dbReference type="Pfam" id="PF00003">
    <property type="entry name" value="7tm_3"/>
    <property type="match status" value="1"/>
</dbReference>
<feature type="transmembrane region" description="Helical" evidence="9">
    <location>
        <begin position="656"/>
        <end position="675"/>
    </location>
</feature>
<dbReference type="PROSITE" id="PS50259">
    <property type="entry name" value="G_PROTEIN_RECEP_F3_4"/>
    <property type="match status" value="1"/>
</dbReference>
<evidence type="ECO:0000256" key="8">
    <source>
        <dbReference type="ARBA" id="ARBA00023224"/>
    </source>
</evidence>
<dbReference type="PANTHER" id="PTHR10519">
    <property type="entry name" value="GABA-B RECEPTOR"/>
    <property type="match status" value="1"/>
</dbReference>
<feature type="transmembrane region" description="Helical" evidence="9">
    <location>
        <begin position="696"/>
        <end position="717"/>
    </location>
</feature>
<evidence type="ECO:0000313" key="11">
    <source>
        <dbReference type="EMBL" id="CAB9509506.1"/>
    </source>
</evidence>
<keyword evidence="5 9" id="KW-0472">Membrane</keyword>
<reference evidence="11" key="1">
    <citation type="submission" date="2020-06" db="EMBL/GenBank/DDBJ databases">
        <authorList>
            <consortium name="Plant Systems Biology data submission"/>
        </authorList>
    </citation>
    <scope>NUCLEOTIDE SEQUENCE</scope>
    <source>
        <strain evidence="11">D6</strain>
    </source>
</reference>
<organism evidence="11 12">
    <name type="scientific">Seminavis robusta</name>
    <dbReference type="NCBI Taxonomy" id="568900"/>
    <lineage>
        <taxon>Eukaryota</taxon>
        <taxon>Sar</taxon>
        <taxon>Stramenopiles</taxon>
        <taxon>Ochrophyta</taxon>
        <taxon>Bacillariophyta</taxon>
        <taxon>Bacillariophyceae</taxon>
        <taxon>Bacillariophycidae</taxon>
        <taxon>Naviculales</taxon>
        <taxon>Naviculaceae</taxon>
        <taxon>Seminavis</taxon>
    </lineage>
</organism>
<sequence>MKPFEQQGVEGFRGVSRSRIRSRQRCLQVALFGFLCTALPACAVAQTSTASSPPESVDLDYQNWKPCEKTSLQFAETLTPEDDVHPCILYDIQPSFAWNNNSENIFSTNNNASAVPLFVVTLVQVTPAASNCQNGRDGAVISVERMNAENEARGQAIGFQENSFVQFRLVSIVAGHSDYISGDHYKARHATVLDAALTALKPQYVIGTCSFASDAEDKVVLRHQIMLLAQVGPPSYYQTNNPYLFGFHLNSDGYPLAAARALSFDVQARDGTLANQPVKVLYRKKSEFFHSTCRSAIDSLKKFGFTNILELLYDHDDDHDGDGIKNQFDVHFLNDLADQACPRQSNSSNAELPPAIFACFQTEQDMVFQRWRENGCCPMSIWLTAATWGWAAKNIDQVPYIQGGGQWHQAFTYSDRFFSSGQELLEFGQQRFEYFGSYDFVVSYSIPTLFAEHLKSSYRVADNPDPAVDFQTADGYEKLRRDMVILTTNTLFGPVAFDKNQRNIGRAAAATQWLPESNSVNNSSYYNALVSPADQAEALITVPSPSAKPCPPGQFSNETMVVNGTSLLTSKCSTCPQDTITFVQNNDPQCSPCPEGTTTQGQEGETKCYAQDMNLIPQPVLNFGAVISSSTILALSQQAGFDDDISAVTTACRIAPFLYCIGWPLQYGSIASKTFRIYRLVRTRRYRRARVSAFDTSWIVILVLLLDMIVVTCWTIVDPLEYRREVSDTSLSEEDGLPLVTISSYGFCAAPKDSSIWRFAAPIAAIHLLLMIITNWTLYTVKDLEDRYQEQKYVGLSSAFVFEVLVIGLPVLLSLDDNPSASYLVLIFIIFFNDAGILLFIFVPKMHFQRIGLTPGVGVAESLRRSTHEKAVDRQKMLNFQREMEPNVCIIENGNDNNDGNVNADSGDSFAVCSTSECFGPPLPPGRMRESTEVMESSGTHVTLKDSAIMSRSDRSNRTADVEENIISDWDTKPVQDMMNQEVKLALEQENVQLKEKIRRLEMELEALLPRSMESRGSYRTCDEFEDKVEP</sequence>
<dbReference type="OrthoDB" id="40097at2759"/>
<keyword evidence="12" id="KW-1185">Reference proteome</keyword>
<evidence type="ECO:0000259" key="10">
    <source>
        <dbReference type="PROSITE" id="PS50259"/>
    </source>
</evidence>
<evidence type="ECO:0000256" key="7">
    <source>
        <dbReference type="ARBA" id="ARBA00023180"/>
    </source>
</evidence>
<feature type="transmembrane region" description="Helical" evidence="9">
    <location>
        <begin position="821"/>
        <end position="843"/>
    </location>
</feature>
<accession>A0A9N8DZ70</accession>
<keyword evidence="7" id="KW-0325">Glycoprotein</keyword>
<gene>
    <name evidence="11" type="ORF">SEMRO_392_G133400.1</name>
</gene>
<dbReference type="EMBL" id="CAICTM010000391">
    <property type="protein sequence ID" value="CAB9509506.1"/>
    <property type="molecule type" value="Genomic_DNA"/>
</dbReference>
<evidence type="ECO:0000256" key="5">
    <source>
        <dbReference type="ARBA" id="ARBA00023136"/>
    </source>
</evidence>
<dbReference type="GO" id="GO:0038039">
    <property type="term" value="C:G protein-coupled receptor heterodimeric complex"/>
    <property type="evidence" value="ECO:0007669"/>
    <property type="project" value="TreeGrafter"/>
</dbReference>
<keyword evidence="8" id="KW-0807">Transducer</keyword>
<keyword evidence="6 11" id="KW-0675">Receptor</keyword>